<keyword evidence="2" id="KW-1185">Reference proteome</keyword>
<name>A0ABN7NIC5_TIMPD</name>
<protein>
    <submittedName>
        <fullName evidence="1">Uncharacterized protein</fullName>
    </submittedName>
</protein>
<sequence length="421" mass="46604">MKDEIMDDDLETNISQNFMDGEPPTIWNQIELFLCMGPPPSQRHLRAAHEPVPARSRVDGVTHSPSHSYTSRSFAYTFCSPPSSSLLHTQYSFGMQNKCLISAYEVSFAGLVEAIDELPEGKVTQVLGNVRLCIIVIMSTLSMVAEAMEVLHAEIQALQRQGYLYQTWSGWQEFLVKTVKNTHWVMRYQCTHSDERWRHVVEPEPVLDIFSLLKESESKAWLTNCTASASLLPFGEDRVYLGALVTDFARFTLAAEQIGEKGASALVVRQTLQDTAAILRVHLGYPGVAVDCSLFNLRVHHHLHIPLATSGPPSSADWPVDLKSNYCITRDARHLTLNGQRDLQSISSGGGSCKPSVTRSLTSPTSCVYKGVRAYPPAVCVPHTLDPISLSPSKRHHITAELYTIFLLLTLNNAGCRAIGG</sequence>
<gene>
    <name evidence="1" type="ORF">TPAB3V08_LOCUS1324</name>
</gene>
<organism evidence="1 2">
    <name type="scientific">Timema podura</name>
    <name type="common">Walking stick</name>
    <dbReference type="NCBI Taxonomy" id="61482"/>
    <lineage>
        <taxon>Eukaryota</taxon>
        <taxon>Metazoa</taxon>
        <taxon>Ecdysozoa</taxon>
        <taxon>Arthropoda</taxon>
        <taxon>Hexapoda</taxon>
        <taxon>Insecta</taxon>
        <taxon>Pterygota</taxon>
        <taxon>Neoptera</taxon>
        <taxon>Polyneoptera</taxon>
        <taxon>Phasmatodea</taxon>
        <taxon>Timematodea</taxon>
        <taxon>Timematoidea</taxon>
        <taxon>Timematidae</taxon>
        <taxon>Timema</taxon>
    </lineage>
</organism>
<accession>A0ABN7NIC5</accession>
<dbReference type="EMBL" id="CAJPIN010001185">
    <property type="protein sequence ID" value="CAG2054291.1"/>
    <property type="molecule type" value="Genomic_DNA"/>
</dbReference>
<evidence type="ECO:0000313" key="2">
    <source>
        <dbReference type="Proteomes" id="UP001153148"/>
    </source>
</evidence>
<reference evidence="1" key="1">
    <citation type="submission" date="2021-03" db="EMBL/GenBank/DDBJ databases">
        <authorList>
            <person name="Tran Van P."/>
        </authorList>
    </citation>
    <scope>NUCLEOTIDE SEQUENCE</scope>
</reference>
<evidence type="ECO:0000313" key="1">
    <source>
        <dbReference type="EMBL" id="CAG2054291.1"/>
    </source>
</evidence>
<dbReference type="Proteomes" id="UP001153148">
    <property type="component" value="Unassembled WGS sequence"/>
</dbReference>
<proteinExistence type="predicted"/>
<comment type="caution">
    <text evidence="1">The sequence shown here is derived from an EMBL/GenBank/DDBJ whole genome shotgun (WGS) entry which is preliminary data.</text>
</comment>